<dbReference type="Gene3D" id="2.60.40.1120">
    <property type="entry name" value="Carboxypeptidase-like, regulatory domain"/>
    <property type="match status" value="3"/>
</dbReference>
<dbReference type="InterPro" id="IPR008969">
    <property type="entry name" value="CarboxyPept-like_regulatory"/>
</dbReference>
<evidence type="ECO:0000313" key="4">
    <source>
        <dbReference type="EMBL" id="MCY6484730.1"/>
    </source>
</evidence>
<evidence type="ECO:0000256" key="1">
    <source>
        <dbReference type="ARBA" id="ARBA00007257"/>
    </source>
</evidence>
<sequence>MSDLYKLGQSQQGSVEKVGEEIRLDIQLDDNPFLNMGTILGTITDNDDKPIEGVLVKIMDNDHNPLYHTLTDAEGKYNLTGLTPGSEYHFYAVKDGYLLKEERGFAIEAGQTIEINSKITPDPNAVLSTITGHTFDTDGNPVENMIATLLKVEQGEQTPVAVTTTNEYGQAVFVNVAIGSYIARVTKQGYETAAIEIQVTEPGSITNIDAVVSTSSTESQGTINGIITDKAGNPIASAVVILYEVTGDEENPELIPFRYTRTSTNGAYLFGEVPKGNYIVKSNKES</sequence>
<evidence type="ECO:0000313" key="5">
    <source>
        <dbReference type="Proteomes" id="UP001078443"/>
    </source>
</evidence>
<accession>A0ABT4D369</accession>
<gene>
    <name evidence="4" type="ORF">OW763_10290</name>
</gene>
<evidence type="ECO:0000256" key="2">
    <source>
        <dbReference type="ARBA" id="ARBA00022525"/>
    </source>
</evidence>
<dbReference type="Proteomes" id="UP001078443">
    <property type="component" value="Unassembled WGS sequence"/>
</dbReference>
<keyword evidence="2" id="KW-0964">Secreted</keyword>
<comment type="caution">
    <text evidence="4">The sequence shown here is derived from an EMBL/GenBank/DDBJ whole genome shotgun (WGS) entry which is preliminary data.</text>
</comment>
<organism evidence="4 5">
    <name type="scientific">Clostridium aestuarii</name>
    <dbReference type="NCBI Taxonomy" id="338193"/>
    <lineage>
        <taxon>Bacteria</taxon>
        <taxon>Bacillati</taxon>
        <taxon>Bacillota</taxon>
        <taxon>Clostridia</taxon>
        <taxon>Eubacteriales</taxon>
        <taxon>Clostridiaceae</taxon>
        <taxon>Clostridium</taxon>
    </lineage>
</organism>
<evidence type="ECO:0000256" key="3">
    <source>
        <dbReference type="ARBA" id="ARBA00022729"/>
    </source>
</evidence>
<dbReference type="PANTHER" id="PTHR36108:SF13">
    <property type="entry name" value="COLOSSIN-B-RELATED"/>
    <property type="match status" value="1"/>
</dbReference>
<dbReference type="SUPFAM" id="SSF49452">
    <property type="entry name" value="Starch-binding domain-like"/>
    <property type="match status" value="2"/>
</dbReference>
<dbReference type="RefSeq" id="WP_268041034.1">
    <property type="nucleotide sequence ID" value="NZ_JAPQER010000003.1"/>
</dbReference>
<dbReference type="SUPFAM" id="SSF49464">
    <property type="entry name" value="Carboxypeptidase regulatory domain-like"/>
    <property type="match status" value="1"/>
</dbReference>
<comment type="similarity">
    <text evidence="1">Belongs to the serine-aspartate repeat-containing protein (SDr) family.</text>
</comment>
<dbReference type="EMBL" id="JAPQER010000003">
    <property type="protein sequence ID" value="MCY6484730.1"/>
    <property type="molecule type" value="Genomic_DNA"/>
</dbReference>
<keyword evidence="5" id="KW-1185">Reference proteome</keyword>
<dbReference type="Pfam" id="PF13620">
    <property type="entry name" value="CarboxypepD_reg"/>
    <property type="match status" value="2"/>
</dbReference>
<keyword evidence="3" id="KW-0732">Signal</keyword>
<dbReference type="InterPro" id="IPR013784">
    <property type="entry name" value="Carb-bd-like_fold"/>
</dbReference>
<protein>
    <submittedName>
        <fullName evidence="4">Carboxypeptidase-like regulatory domain-containing protein</fullName>
    </submittedName>
</protein>
<dbReference type="PANTHER" id="PTHR36108">
    <property type="entry name" value="COLOSSIN-B-RELATED"/>
    <property type="match status" value="1"/>
</dbReference>
<proteinExistence type="inferred from homology"/>
<name>A0ABT4D369_9CLOT</name>
<reference evidence="4" key="1">
    <citation type="submission" date="2022-12" db="EMBL/GenBank/DDBJ databases">
        <authorList>
            <person name="Wang J."/>
        </authorList>
    </citation>
    <scope>NUCLEOTIDE SEQUENCE</scope>
    <source>
        <strain evidence="4">HY-45-18</strain>
    </source>
</reference>